<dbReference type="AlphaFoldDB" id="A0A1G5UTT7"/>
<organism evidence="2 3">
    <name type="scientific">Methanobrevibacter millerae</name>
    <dbReference type="NCBI Taxonomy" id="230361"/>
    <lineage>
        <taxon>Archaea</taxon>
        <taxon>Methanobacteriati</taxon>
        <taxon>Methanobacteriota</taxon>
        <taxon>Methanomada group</taxon>
        <taxon>Methanobacteria</taxon>
        <taxon>Methanobacteriales</taxon>
        <taxon>Methanobacteriaceae</taxon>
        <taxon>Methanobrevibacter</taxon>
    </lineage>
</organism>
<dbReference type="RefSeq" id="WP_149730684.1">
    <property type="nucleotide sequence ID" value="NZ_FMXB01000001.1"/>
</dbReference>
<proteinExistence type="predicted"/>
<accession>A0A1G5UTT7</accession>
<evidence type="ECO:0000313" key="3">
    <source>
        <dbReference type="Proteomes" id="UP000323439"/>
    </source>
</evidence>
<dbReference type="InterPro" id="IPR026870">
    <property type="entry name" value="Zinc_ribbon_dom"/>
</dbReference>
<protein>
    <submittedName>
        <fullName evidence="2">Double zinc ribbon</fullName>
    </submittedName>
</protein>
<evidence type="ECO:0000313" key="2">
    <source>
        <dbReference type="EMBL" id="SDA37042.1"/>
    </source>
</evidence>
<dbReference type="EMBL" id="FMXB01000001">
    <property type="protein sequence ID" value="SDA37042.1"/>
    <property type="molecule type" value="Genomic_DNA"/>
</dbReference>
<name>A0A1G5UTT7_9EURY</name>
<sequence length="164" mass="18568">MVNCLVCGKSIEDEKFCSNCGSAIHKERKVDNDLSDINNTKYCTNCGELVEENDQFCSYCGNQINGDNFSGNKMENCENIDKTINDAEIGSKDILKEAIPNTKRSLKHLDWKDLVGGPVYTSLRKYNRGKNKQCVYCGTPYEDESDYCMECGNNLKIQRKQMGE</sequence>
<keyword evidence="3" id="KW-1185">Reference proteome</keyword>
<reference evidence="2 3" key="1">
    <citation type="submission" date="2016-10" db="EMBL/GenBank/DDBJ databases">
        <authorList>
            <person name="Varghese N."/>
            <person name="Submissions S."/>
        </authorList>
    </citation>
    <scope>NUCLEOTIDE SEQUENCE [LARGE SCALE GENOMIC DNA]</scope>
    <source>
        <strain evidence="2 3">DSM 16643</strain>
    </source>
</reference>
<dbReference type="OrthoDB" id="78481at2157"/>
<feature type="domain" description="Zinc-ribbon" evidence="1">
    <location>
        <begin position="42"/>
        <end position="63"/>
    </location>
</feature>
<gene>
    <name evidence="2" type="ORF">SAMN02910315_00024</name>
</gene>
<dbReference type="Proteomes" id="UP000323439">
    <property type="component" value="Unassembled WGS sequence"/>
</dbReference>
<evidence type="ECO:0000259" key="1">
    <source>
        <dbReference type="Pfam" id="PF13240"/>
    </source>
</evidence>
<dbReference type="Pfam" id="PF13240">
    <property type="entry name" value="Zn_Ribbon_1"/>
    <property type="match status" value="1"/>
</dbReference>